<feature type="domain" description="Tyr recombinase" evidence="6">
    <location>
        <begin position="159"/>
        <end position="358"/>
    </location>
</feature>
<dbReference type="RefSeq" id="WP_008313471.1">
    <property type="nucleotide sequence ID" value="NZ_AOLW01000058.1"/>
</dbReference>
<comment type="caution">
    <text evidence="8">The sequence shown here is derived from an EMBL/GenBank/DDBJ whole genome shotgun (WGS) entry which is preliminary data.</text>
</comment>
<dbReference type="InterPro" id="IPR025269">
    <property type="entry name" value="SAM-like_dom"/>
</dbReference>
<dbReference type="EMBL" id="AOLW01000058">
    <property type="protein sequence ID" value="EMA14923.1"/>
    <property type="molecule type" value="Genomic_DNA"/>
</dbReference>
<keyword evidence="2 4" id="KW-0238">DNA-binding</keyword>
<evidence type="ECO:0000256" key="1">
    <source>
        <dbReference type="ARBA" id="ARBA00022908"/>
    </source>
</evidence>
<evidence type="ECO:0000259" key="6">
    <source>
        <dbReference type="PROSITE" id="PS51898"/>
    </source>
</evidence>
<dbReference type="Pfam" id="PF13102">
    <property type="entry name" value="Phage_int_SAM_5"/>
    <property type="match status" value="1"/>
</dbReference>
<dbReference type="InterPro" id="IPR013762">
    <property type="entry name" value="Integrase-like_cat_sf"/>
</dbReference>
<dbReference type="PROSITE" id="PS51898">
    <property type="entry name" value="TYR_RECOMBINASE"/>
    <property type="match status" value="1"/>
</dbReference>
<accession>M0K2A4</accession>
<evidence type="ECO:0000313" key="9">
    <source>
        <dbReference type="Proteomes" id="UP000011623"/>
    </source>
</evidence>
<organism evidence="8 9">
    <name type="scientific">Haloarcula amylolytica JCM 13557</name>
    <dbReference type="NCBI Taxonomy" id="1227452"/>
    <lineage>
        <taxon>Archaea</taxon>
        <taxon>Methanobacteriati</taxon>
        <taxon>Methanobacteriota</taxon>
        <taxon>Stenosarchaea group</taxon>
        <taxon>Halobacteria</taxon>
        <taxon>Halobacteriales</taxon>
        <taxon>Haloarculaceae</taxon>
        <taxon>Haloarcula</taxon>
    </lineage>
</organism>
<dbReference type="CDD" id="cd00397">
    <property type="entry name" value="DNA_BRE_C"/>
    <property type="match status" value="1"/>
</dbReference>
<evidence type="ECO:0000313" key="8">
    <source>
        <dbReference type="EMBL" id="EMA14923.1"/>
    </source>
</evidence>
<protein>
    <submittedName>
        <fullName evidence="8">Phage integrase</fullName>
    </submittedName>
</protein>
<keyword evidence="3" id="KW-0233">DNA recombination</keyword>
<evidence type="ECO:0000256" key="3">
    <source>
        <dbReference type="ARBA" id="ARBA00023172"/>
    </source>
</evidence>
<proteinExistence type="predicted"/>
<dbReference type="SUPFAM" id="SSF56349">
    <property type="entry name" value="DNA breaking-rejoining enzymes"/>
    <property type="match status" value="2"/>
</dbReference>
<dbReference type="Pfam" id="PF00589">
    <property type="entry name" value="Phage_integrase"/>
    <property type="match status" value="1"/>
</dbReference>
<dbReference type="Proteomes" id="UP000011623">
    <property type="component" value="Unassembled WGS sequence"/>
</dbReference>
<evidence type="ECO:0000256" key="4">
    <source>
        <dbReference type="PROSITE-ProRule" id="PRU01248"/>
    </source>
</evidence>
<dbReference type="InterPro" id="IPR050090">
    <property type="entry name" value="Tyrosine_recombinase_XerCD"/>
</dbReference>
<dbReference type="PANTHER" id="PTHR30349">
    <property type="entry name" value="PHAGE INTEGRASE-RELATED"/>
    <property type="match status" value="1"/>
</dbReference>
<gene>
    <name evidence="8" type="ORF">C442_19736</name>
</gene>
<dbReference type="InterPro" id="IPR011010">
    <property type="entry name" value="DNA_brk_join_enz"/>
</dbReference>
<reference evidence="8 9" key="1">
    <citation type="journal article" date="2014" name="PLoS Genet.">
        <title>Phylogenetically driven sequencing of extremely halophilic archaea reveals strategies for static and dynamic osmo-response.</title>
        <authorList>
            <person name="Becker E.A."/>
            <person name="Seitzer P.M."/>
            <person name="Tritt A."/>
            <person name="Larsen D."/>
            <person name="Krusor M."/>
            <person name="Yao A.I."/>
            <person name="Wu D."/>
            <person name="Madern D."/>
            <person name="Eisen J.A."/>
            <person name="Darling A.E."/>
            <person name="Facciotti M.T."/>
        </authorList>
    </citation>
    <scope>NUCLEOTIDE SEQUENCE [LARGE SCALE GENOMIC DNA]</scope>
    <source>
        <strain evidence="8 9">JCM 13557</strain>
    </source>
</reference>
<evidence type="ECO:0000256" key="5">
    <source>
        <dbReference type="SAM" id="MobiDB-lite"/>
    </source>
</evidence>
<dbReference type="GO" id="GO:0006310">
    <property type="term" value="P:DNA recombination"/>
    <property type="evidence" value="ECO:0007669"/>
    <property type="project" value="UniProtKB-KW"/>
</dbReference>
<feature type="domain" description="Core-binding (CB)" evidence="7">
    <location>
        <begin position="15"/>
        <end position="101"/>
    </location>
</feature>
<dbReference type="PATRIC" id="fig|1227452.3.peg.3913"/>
<dbReference type="Gene3D" id="1.10.150.130">
    <property type="match status" value="1"/>
</dbReference>
<dbReference type="GO" id="GO:0015074">
    <property type="term" value="P:DNA integration"/>
    <property type="evidence" value="ECO:0007669"/>
    <property type="project" value="UniProtKB-KW"/>
</dbReference>
<dbReference type="PANTHER" id="PTHR30349:SF41">
    <property type="entry name" value="INTEGRASE_RECOMBINASE PROTEIN MJ0367-RELATED"/>
    <property type="match status" value="1"/>
</dbReference>
<dbReference type="Gene3D" id="1.10.443.10">
    <property type="entry name" value="Intergrase catalytic core"/>
    <property type="match status" value="1"/>
</dbReference>
<keyword evidence="9" id="KW-1185">Reference proteome</keyword>
<dbReference type="AlphaFoldDB" id="M0K2A4"/>
<sequence length="364" mass="41146">MDRLPPAYDATPRGDALETAIEKRLVDIDSGRYRTNVASVLRKFAAWSRDQHGISSPEDIDDNLCRQYARDLARADERDEISPETARRYFAYVRSFLTWAVYEGLIPTNPAKTNHAEGSFLTWAVYEGLIPTNPAKTNHAEGPLPTDETETDQQYWSARDRDAICATATARVDDAGESDDVDRTAAYRDQALVFLLAYSGARSAELVAVSDDEERNGLRWRHVDLEAGTMQVFGKNRTRESAPILDDALRPLRRWKQLREPDENAAVFPRLDNAAKALDPTPSITTQSARDILAKLCEWSDYEFEEPLKPHGARRGLGREIYRENPQLAQDVLRHKSIETTHEGYAQEAAKRTRDEANDIIGKQ</sequence>
<dbReference type="PROSITE" id="PS51900">
    <property type="entry name" value="CB"/>
    <property type="match status" value="1"/>
</dbReference>
<dbReference type="InterPro" id="IPR002104">
    <property type="entry name" value="Integrase_catalytic"/>
</dbReference>
<evidence type="ECO:0000259" key="7">
    <source>
        <dbReference type="PROSITE" id="PS51900"/>
    </source>
</evidence>
<feature type="region of interest" description="Disordered" evidence="5">
    <location>
        <begin position="344"/>
        <end position="364"/>
    </location>
</feature>
<dbReference type="InterPro" id="IPR044068">
    <property type="entry name" value="CB"/>
</dbReference>
<keyword evidence="1" id="KW-0229">DNA integration</keyword>
<dbReference type="GO" id="GO:0003677">
    <property type="term" value="F:DNA binding"/>
    <property type="evidence" value="ECO:0007669"/>
    <property type="project" value="UniProtKB-UniRule"/>
</dbReference>
<evidence type="ECO:0000256" key="2">
    <source>
        <dbReference type="ARBA" id="ARBA00023125"/>
    </source>
</evidence>
<name>M0K2A4_9EURY</name>
<dbReference type="InterPro" id="IPR010998">
    <property type="entry name" value="Integrase_recombinase_N"/>
</dbReference>